<evidence type="ECO:0000313" key="2">
    <source>
        <dbReference type="EMBL" id="OGL56720.1"/>
    </source>
</evidence>
<dbReference type="InterPro" id="IPR035940">
    <property type="entry name" value="CAP_sf"/>
</dbReference>
<comment type="caution">
    <text evidence="2">The sequence shown here is derived from an EMBL/GenBank/DDBJ whole genome shotgun (WGS) entry which is preliminary data.</text>
</comment>
<gene>
    <name evidence="2" type="ORF">A2367_03550</name>
</gene>
<reference evidence="2 3" key="1">
    <citation type="journal article" date="2016" name="Nat. Commun.">
        <title>Thousands of microbial genomes shed light on interconnected biogeochemical processes in an aquifer system.</title>
        <authorList>
            <person name="Anantharaman K."/>
            <person name="Brown C.T."/>
            <person name="Hug L.A."/>
            <person name="Sharon I."/>
            <person name="Castelle C.J."/>
            <person name="Probst A.J."/>
            <person name="Thomas B.C."/>
            <person name="Singh A."/>
            <person name="Wilkins M.J."/>
            <person name="Karaoz U."/>
            <person name="Brodie E.L."/>
            <person name="Williams K.H."/>
            <person name="Hubbard S.S."/>
            <person name="Banfield J.F."/>
        </authorList>
    </citation>
    <scope>NUCLEOTIDE SEQUENCE [LARGE SCALE GENOMIC DNA]</scope>
</reference>
<dbReference type="AlphaFoldDB" id="A0A1F7SSE2"/>
<dbReference type="CDD" id="cd05379">
    <property type="entry name" value="CAP_bacterial"/>
    <property type="match status" value="1"/>
</dbReference>
<organism evidence="2 3">
    <name type="scientific">Candidatus Shapirobacteria bacterium RIFOXYB1_FULL_38_38</name>
    <dbReference type="NCBI Taxonomy" id="1802151"/>
    <lineage>
        <taxon>Bacteria</taxon>
        <taxon>Candidatus Shapironibacteriota</taxon>
    </lineage>
</organism>
<dbReference type="Gene3D" id="3.40.33.10">
    <property type="entry name" value="CAP"/>
    <property type="match status" value="1"/>
</dbReference>
<evidence type="ECO:0000259" key="1">
    <source>
        <dbReference type="Pfam" id="PF00188"/>
    </source>
</evidence>
<proteinExistence type="predicted"/>
<sequence length="227" mass="25380">MKKRIVIILMLGTIGIMGLQGRLKILGDRLVSPVGQKKTLEEIKLVDQSIKNLVLPKKDTGVGETKIIYVTPTMYDDGKPWGVSEQIGDVSWRIKVGMDAEMATAGEIFEALNEYRRNKGSSVLTWDEKLANYALERAEYFVSSGELDEHKGFVKFLEEEDGFNKLGFTWLGENASIGYRLNGVHLIEWVYAGDEPHDKNQLDNKWAYVGVGVKGTANCLIFGTGKF</sequence>
<name>A0A1F7SSE2_9BACT</name>
<evidence type="ECO:0000313" key="3">
    <source>
        <dbReference type="Proteomes" id="UP000179812"/>
    </source>
</evidence>
<dbReference type="Proteomes" id="UP000179812">
    <property type="component" value="Unassembled WGS sequence"/>
</dbReference>
<dbReference type="Pfam" id="PF00188">
    <property type="entry name" value="CAP"/>
    <property type="match status" value="1"/>
</dbReference>
<feature type="domain" description="SCP" evidence="1">
    <location>
        <begin position="110"/>
        <end position="217"/>
    </location>
</feature>
<dbReference type="SUPFAM" id="SSF55797">
    <property type="entry name" value="PR-1-like"/>
    <property type="match status" value="1"/>
</dbReference>
<dbReference type="InterPro" id="IPR014044">
    <property type="entry name" value="CAP_dom"/>
</dbReference>
<dbReference type="EMBL" id="MGDL01000035">
    <property type="protein sequence ID" value="OGL56720.1"/>
    <property type="molecule type" value="Genomic_DNA"/>
</dbReference>
<accession>A0A1F7SSE2</accession>
<protein>
    <recommendedName>
        <fullName evidence="1">SCP domain-containing protein</fullName>
    </recommendedName>
</protein>